<dbReference type="GO" id="GO:0016020">
    <property type="term" value="C:membrane"/>
    <property type="evidence" value="ECO:0007669"/>
    <property type="project" value="UniProtKB-SubCell"/>
</dbReference>
<dbReference type="GO" id="GO:0022900">
    <property type="term" value="P:electron transport chain"/>
    <property type="evidence" value="ECO:0007669"/>
    <property type="project" value="InterPro"/>
</dbReference>
<reference evidence="8" key="1">
    <citation type="submission" date="2017-12" db="EMBL/GenBank/DDBJ databases">
        <title>Draft genome sequence of Telmatospirillum siberiense 26-4b1T, an acidotolerant peatland alphaproteobacterium potentially involved in sulfur cycling.</title>
        <authorList>
            <person name="Hausmann B."/>
            <person name="Pjevac P."/>
            <person name="Schreck K."/>
            <person name="Herbold C.W."/>
            <person name="Daims H."/>
            <person name="Wagner M."/>
            <person name="Pester M."/>
            <person name="Loy A."/>
        </authorList>
    </citation>
    <scope>NUCLEOTIDE SEQUENCE [LARGE SCALE GENOMIC DNA]</scope>
    <source>
        <strain evidence="8">26-4b1</strain>
    </source>
</reference>
<dbReference type="Proteomes" id="UP000233293">
    <property type="component" value="Unassembled WGS sequence"/>
</dbReference>
<dbReference type="Pfam" id="PF04800">
    <property type="entry name" value="NDUS4"/>
    <property type="match status" value="1"/>
</dbReference>
<dbReference type="InterPro" id="IPR006885">
    <property type="entry name" value="NADH_UbQ_FeS_4_mit-like"/>
</dbReference>
<comment type="caution">
    <text evidence="7">The sequence shown here is derived from an EMBL/GenBank/DDBJ whole genome shotgun (WGS) entry which is preliminary data.</text>
</comment>
<accession>A0A2N3Q1R5</accession>
<gene>
    <name evidence="7" type="ORF">CWS72_01820</name>
</gene>
<comment type="subcellular location">
    <subcellularLocation>
        <location evidence="1">Membrane</location>
    </subcellularLocation>
</comment>
<dbReference type="InterPro" id="IPR038532">
    <property type="entry name" value="NDUFS4-like_sf"/>
</dbReference>
<keyword evidence="5" id="KW-0249">Electron transport</keyword>
<name>A0A2N3Q1R5_9PROT</name>
<proteinExistence type="predicted"/>
<dbReference type="EMBL" id="PIUM01000001">
    <property type="protein sequence ID" value="PKU26597.1"/>
    <property type="molecule type" value="Genomic_DNA"/>
</dbReference>
<dbReference type="PANTHER" id="PTHR12219:SF8">
    <property type="entry name" value="NADH DEHYDROGENASE [UBIQUINONE] IRON-SULFUR PROTEIN 4, MITOCHONDRIAL"/>
    <property type="match status" value="1"/>
</dbReference>
<keyword evidence="8" id="KW-1185">Reference proteome</keyword>
<evidence type="ECO:0000256" key="1">
    <source>
        <dbReference type="ARBA" id="ARBA00004370"/>
    </source>
</evidence>
<evidence type="ECO:0000256" key="4">
    <source>
        <dbReference type="ARBA" id="ARBA00022946"/>
    </source>
</evidence>
<dbReference type="RefSeq" id="WP_101248828.1">
    <property type="nucleotide sequence ID" value="NZ_PIUM01000001.1"/>
</dbReference>
<evidence type="ECO:0000256" key="6">
    <source>
        <dbReference type="ARBA" id="ARBA00023136"/>
    </source>
</evidence>
<evidence type="ECO:0000256" key="3">
    <source>
        <dbReference type="ARBA" id="ARBA00022660"/>
    </source>
</evidence>
<evidence type="ECO:0000256" key="2">
    <source>
        <dbReference type="ARBA" id="ARBA00022448"/>
    </source>
</evidence>
<protein>
    <submittedName>
        <fullName evidence="7">Oxidoreductase</fullName>
    </submittedName>
</protein>
<dbReference type="Gene3D" id="3.30.160.190">
    <property type="entry name" value="atu1810 like domain"/>
    <property type="match status" value="1"/>
</dbReference>
<dbReference type="AlphaFoldDB" id="A0A2N3Q1R5"/>
<evidence type="ECO:0000313" key="8">
    <source>
        <dbReference type="Proteomes" id="UP000233293"/>
    </source>
</evidence>
<organism evidence="7 8">
    <name type="scientific">Telmatospirillum siberiense</name>
    <dbReference type="NCBI Taxonomy" id="382514"/>
    <lineage>
        <taxon>Bacteria</taxon>
        <taxon>Pseudomonadati</taxon>
        <taxon>Pseudomonadota</taxon>
        <taxon>Alphaproteobacteria</taxon>
        <taxon>Rhodospirillales</taxon>
        <taxon>Rhodospirillaceae</taxon>
        <taxon>Telmatospirillum</taxon>
    </lineage>
</organism>
<keyword evidence="3" id="KW-0679">Respiratory chain</keyword>
<evidence type="ECO:0000313" key="7">
    <source>
        <dbReference type="EMBL" id="PKU26597.1"/>
    </source>
</evidence>
<sequence length="99" mass="11491">MSKVRIYRPAKSAMQSGRANSRQWIVEFEPSDRKEPDPLMGWNGSHDTLAQLRMRFATREDAVAFAEREGLAYDVADERPLKQVKPKSYADNFRFDRVV</sequence>
<keyword evidence="4" id="KW-0809">Transit peptide</keyword>
<evidence type="ECO:0000256" key="5">
    <source>
        <dbReference type="ARBA" id="ARBA00022982"/>
    </source>
</evidence>
<keyword evidence="2" id="KW-0813">Transport</keyword>
<keyword evidence="6" id="KW-0472">Membrane</keyword>
<dbReference type="PANTHER" id="PTHR12219">
    <property type="entry name" value="NADH-UBIQUINONE OXIDOREDUCTASE"/>
    <property type="match status" value="1"/>
</dbReference>
<dbReference type="OrthoDB" id="9799572at2"/>